<evidence type="ECO:0000313" key="8">
    <source>
        <dbReference type="Proteomes" id="UP000492821"/>
    </source>
</evidence>
<feature type="domain" description="dUTPase-like" evidence="7">
    <location>
        <begin position="251"/>
        <end position="356"/>
    </location>
</feature>
<evidence type="ECO:0000256" key="6">
    <source>
        <dbReference type="SAM" id="MobiDB-lite"/>
    </source>
</evidence>
<dbReference type="PANTHER" id="PTHR11241:SF0">
    <property type="entry name" value="DEOXYURIDINE 5'-TRIPHOSPHATE NUCLEOTIDOHYDROLASE"/>
    <property type="match status" value="1"/>
</dbReference>
<evidence type="ECO:0000256" key="1">
    <source>
        <dbReference type="ARBA" id="ARBA00005142"/>
    </source>
</evidence>
<dbReference type="NCBIfam" id="TIGR00576">
    <property type="entry name" value="dut"/>
    <property type="match status" value="2"/>
</dbReference>
<dbReference type="Pfam" id="PF00692">
    <property type="entry name" value="dUTPase"/>
    <property type="match status" value="3"/>
</dbReference>
<dbReference type="AlphaFoldDB" id="A0A7E4VG98"/>
<evidence type="ECO:0000259" key="7">
    <source>
        <dbReference type="Pfam" id="PF00692"/>
    </source>
</evidence>
<protein>
    <recommendedName>
        <fullName evidence="3">dUTP diphosphatase</fullName>
        <ecNumber evidence="3">3.6.1.23</ecNumber>
    </recommendedName>
</protein>
<keyword evidence="4" id="KW-0378">Hydrolase</keyword>
<dbReference type="InterPro" id="IPR036157">
    <property type="entry name" value="dUTPase-like_sf"/>
</dbReference>
<sequence>MSLFVSRRLLHRCLPVAFSSVFTNPDIKMPSAGDGPSPQAANAADGANNGATNGATNDVSNGAANNANNSAADDAVPAKRARVTSPVPVMSNIKNVTVPYVKVHEKAIAPFLGSDAAAGHDLHSVENVVIPAGGQALIATGLKIALPDETYGRIAPRSGLAAKYQIDVGAGVVDADYRGEVKVLLMNRGKKEFKVSVGDRIAQLIVQEIATYGKPVMADTVTVQIHMIGDTVTRPRLDMNAIKVFAVEGGVVPARGMHTFNTGAQIALPLGYYGHASPLTNLAINHGIDLYAGVIDADYRGELKVLLSNNSDEDFTVKPGDAVMQILVEKIANATYEEVDVLPETVRGGGGFGSTGITNPNAVPAETENIADPIAALIAEDDKLNNAVYRPNPHKIVTDRPVTIFPVAENGIVPIYGSPRAAGVDLFASEATTIPAGGRGLVSTGTVAIVANGYYARIAPRSGLALKHCIDVGAGVQWTSEEGTTIKILLFNHGTEPFVVNPCERIAQVISERIAIPYLSFVKELPSTERGQNGFGSTGVSAVPAPEGGAVPEGGDAAPVEQAQ</sequence>
<feature type="region of interest" description="Disordered" evidence="6">
    <location>
        <begin position="29"/>
        <end position="79"/>
    </location>
</feature>
<dbReference type="InterPro" id="IPR029054">
    <property type="entry name" value="dUTPase-like"/>
</dbReference>
<dbReference type="Proteomes" id="UP000492821">
    <property type="component" value="Unassembled WGS sequence"/>
</dbReference>
<dbReference type="GO" id="GO:0006226">
    <property type="term" value="P:dUMP biosynthetic process"/>
    <property type="evidence" value="ECO:0007669"/>
    <property type="project" value="UniProtKB-UniPathway"/>
</dbReference>
<proteinExistence type="inferred from homology"/>
<name>A0A7E4VG98_PANRE</name>
<feature type="domain" description="dUTPase-like" evidence="7">
    <location>
        <begin position="107"/>
        <end position="211"/>
    </location>
</feature>
<comment type="pathway">
    <text evidence="1">Pyrimidine metabolism; dUMP biosynthesis; dUMP from dCTP (dUTP route): step 2/2.</text>
</comment>
<dbReference type="Gene3D" id="2.70.40.10">
    <property type="match status" value="3"/>
</dbReference>
<feature type="region of interest" description="Disordered" evidence="6">
    <location>
        <begin position="530"/>
        <end position="564"/>
    </location>
</feature>
<evidence type="ECO:0000256" key="5">
    <source>
        <dbReference type="ARBA" id="ARBA00023080"/>
    </source>
</evidence>
<comment type="similarity">
    <text evidence="2">Belongs to the dUTPase family.</text>
</comment>
<dbReference type="CDD" id="cd07557">
    <property type="entry name" value="trimeric_dUTPase"/>
    <property type="match status" value="3"/>
</dbReference>
<evidence type="ECO:0000256" key="4">
    <source>
        <dbReference type="ARBA" id="ARBA00022801"/>
    </source>
</evidence>
<feature type="compositionally biased region" description="Low complexity" evidence="6">
    <location>
        <begin position="40"/>
        <end position="75"/>
    </location>
</feature>
<evidence type="ECO:0000256" key="3">
    <source>
        <dbReference type="ARBA" id="ARBA00012379"/>
    </source>
</evidence>
<dbReference type="SUPFAM" id="SSF51283">
    <property type="entry name" value="dUTPase-like"/>
    <property type="match status" value="3"/>
</dbReference>
<feature type="domain" description="dUTPase-like" evidence="7">
    <location>
        <begin position="411"/>
        <end position="539"/>
    </location>
</feature>
<dbReference type="WBParaSite" id="Pan_g20779.t1">
    <property type="protein sequence ID" value="Pan_g20779.t1"/>
    <property type="gene ID" value="Pan_g20779"/>
</dbReference>
<dbReference type="GO" id="GO:0004170">
    <property type="term" value="F:dUTP diphosphatase activity"/>
    <property type="evidence" value="ECO:0007669"/>
    <property type="project" value="UniProtKB-EC"/>
</dbReference>
<dbReference type="EC" id="3.6.1.23" evidence="3"/>
<reference evidence="8" key="1">
    <citation type="journal article" date="2013" name="Genetics">
        <title>The draft genome and transcriptome of Panagrellus redivivus are shaped by the harsh demands of a free-living lifestyle.</title>
        <authorList>
            <person name="Srinivasan J."/>
            <person name="Dillman A.R."/>
            <person name="Macchietto M.G."/>
            <person name="Heikkinen L."/>
            <person name="Lakso M."/>
            <person name="Fracchia K.M."/>
            <person name="Antoshechkin I."/>
            <person name="Mortazavi A."/>
            <person name="Wong G."/>
            <person name="Sternberg P.W."/>
        </authorList>
    </citation>
    <scope>NUCLEOTIDE SEQUENCE [LARGE SCALE GENOMIC DNA]</scope>
    <source>
        <strain evidence="8">MT8872</strain>
    </source>
</reference>
<keyword evidence="5" id="KW-0546">Nucleotide metabolism</keyword>
<dbReference type="PANTHER" id="PTHR11241">
    <property type="entry name" value="DEOXYURIDINE 5'-TRIPHOSPHATE NUCLEOTIDOHYDROLASE"/>
    <property type="match status" value="1"/>
</dbReference>
<dbReference type="GO" id="GO:0046081">
    <property type="term" value="P:dUTP catabolic process"/>
    <property type="evidence" value="ECO:0007669"/>
    <property type="project" value="InterPro"/>
</dbReference>
<dbReference type="InterPro" id="IPR033704">
    <property type="entry name" value="dUTPase_trimeric"/>
</dbReference>
<keyword evidence="8" id="KW-1185">Reference proteome</keyword>
<feature type="compositionally biased region" description="Low complexity" evidence="6">
    <location>
        <begin position="539"/>
        <end position="564"/>
    </location>
</feature>
<dbReference type="UniPathway" id="UPA00610">
    <property type="reaction ID" value="UER00666"/>
</dbReference>
<dbReference type="NCBIfam" id="NF001862">
    <property type="entry name" value="PRK00601.1"/>
    <property type="match status" value="1"/>
</dbReference>
<accession>A0A7E4VG98</accession>
<dbReference type="InterPro" id="IPR008181">
    <property type="entry name" value="dUTPase"/>
</dbReference>
<evidence type="ECO:0000256" key="2">
    <source>
        <dbReference type="ARBA" id="ARBA00006581"/>
    </source>
</evidence>
<evidence type="ECO:0000313" key="9">
    <source>
        <dbReference type="WBParaSite" id="Pan_g20779.t1"/>
    </source>
</evidence>
<dbReference type="GO" id="GO:0000287">
    <property type="term" value="F:magnesium ion binding"/>
    <property type="evidence" value="ECO:0007669"/>
    <property type="project" value="InterPro"/>
</dbReference>
<reference evidence="9" key="2">
    <citation type="submission" date="2020-10" db="UniProtKB">
        <authorList>
            <consortium name="WormBaseParasite"/>
        </authorList>
    </citation>
    <scope>IDENTIFICATION</scope>
</reference>
<organism evidence="8 9">
    <name type="scientific">Panagrellus redivivus</name>
    <name type="common">Microworm</name>
    <dbReference type="NCBI Taxonomy" id="6233"/>
    <lineage>
        <taxon>Eukaryota</taxon>
        <taxon>Metazoa</taxon>
        <taxon>Ecdysozoa</taxon>
        <taxon>Nematoda</taxon>
        <taxon>Chromadorea</taxon>
        <taxon>Rhabditida</taxon>
        <taxon>Tylenchina</taxon>
        <taxon>Panagrolaimomorpha</taxon>
        <taxon>Panagrolaimoidea</taxon>
        <taxon>Panagrolaimidae</taxon>
        <taxon>Panagrellus</taxon>
    </lineage>
</organism>